<evidence type="ECO:0000256" key="2">
    <source>
        <dbReference type="ARBA" id="ARBA00023125"/>
    </source>
</evidence>
<keyword evidence="2" id="KW-0238">DNA-binding</keyword>
<dbReference type="InterPro" id="IPR036388">
    <property type="entry name" value="WH-like_DNA-bd_sf"/>
</dbReference>
<feature type="region of interest" description="Disordered" evidence="4">
    <location>
        <begin position="51"/>
        <end position="78"/>
    </location>
</feature>
<dbReference type="PROSITE" id="PS51118">
    <property type="entry name" value="HTH_HXLR"/>
    <property type="match status" value="1"/>
</dbReference>
<feature type="compositionally biased region" description="Acidic residues" evidence="4">
    <location>
        <begin position="68"/>
        <end position="78"/>
    </location>
</feature>
<dbReference type="InterPro" id="IPR036390">
    <property type="entry name" value="WH_DNA-bd_sf"/>
</dbReference>
<evidence type="ECO:0000313" key="7">
    <source>
        <dbReference type="Proteomes" id="UP001501218"/>
    </source>
</evidence>
<evidence type="ECO:0000313" key="6">
    <source>
        <dbReference type="EMBL" id="GAA2349751.1"/>
    </source>
</evidence>
<dbReference type="Gene3D" id="1.10.10.10">
    <property type="entry name" value="Winged helix-like DNA-binding domain superfamily/Winged helix DNA-binding domain"/>
    <property type="match status" value="1"/>
</dbReference>
<keyword evidence="3" id="KW-0804">Transcription</keyword>
<reference evidence="7" key="1">
    <citation type="journal article" date="2019" name="Int. J. Syst. Evol. Microbiol.">
        <title>The Global Catalogue of Microorganisms (GCM) 10K type strain sequencing project: providing services to taxonomists for standard genome sequencing and annotation.</title>
        <authorList>
            <consortium name="The Broad Institute Genomics Platform"/>
            <consortium name="The Broad Institute Genome Sequencing Center for Infectious Disease"/>
            <person name="Wu L."/>
            <person name="Ma J."/>
        </authorList>
    </citation>
    <scope>NUCLEOTIDE SEQUENCE [LARGE SCALE GENOMIC DNA]</scope>
    <source>
        <strain evidence="7">JCM 16221</strain>
    </source>
</reference>
<gene>
    <name evidence="6" type="ORF">GCM10009854_29340</name>
</gene>
<dbReference type="PANTHER" id="PTHR33204">
    <property type="entry name" value="TRANSCRIPTIONAL REGULATOR, MARR FAMILY"/>
    <property type="match status" value="1"/>
</dbReference>
<organism evidence="6 7">
    <name type="scientific">Saccharopolyspora halophila</name>
    <dbReference type="NCBI Taxonomy" id="405551"/>
    <lineage>
        <taxon>Bacteria</taxon>
        <taxon>Bacillati</taxon>
        <taxon>Actinomycetota</taxon>
        <taxon>Actinomycetes</taxon>
        <taxon>Pseudonocardiales</taxon>
        <taxon>Pseudonocardiaceae</taxon>
        <taxon>Saccharopolyspora</taxon>
    </lineage>
</organism>
<dbReference type="RefSeq" id="WP_344131771.1">
    <property type="nucleotide sequence ID" value="NZ_BAAARA010000008.1"/>
</dbReference>
<evidence type="ECO:0000256" key="1">
    <source>
        <dbReference type="ARBA" id="ARBA00023015"/>
    </source>
</evidence>
<dbReference type="SUPFAM" id="SSF46785">
    <property type="entry name" value="Winged helix' DNA-binding domain"/>
    <property type="match status" value="1"/>
</dbReference>
<protein>
    <recommendedName>
        <fullName evidence="5">HTH hxlR-type domain-containing protein</fullName>
    </recommendedName>
</protein>
<evidence type="ECO:0000256" key="4">
    <source>
        <dbReference type="SAM" id="MobiDB-lite"/>
    </source>
</evidence>
<name>A0ABP5TEY6_9PSEU</name>
<feature type="domain" description="HTH hxlR-type" evidence="5">
    <location>
        <begin position="1"/>
        <end position="57"/>
    </location>
</feature>
<dbReference type="Proteomes" id="UP001501218">
    <property type="component" value="Unassembled WGS sequence"/>
</dbReference>
<dbReference type="InterPro" id="IPR002577">
    <property type="entry name" value="HTH_HxlR"/>
</dbReference>
<dbReference type="Pfam" id="PF01638">
    <property type="entry name" value="HxlR"/>
    <property type="match status" value="1"/>
</dbReference>
<accession>A0ABP5TEY6</accession>
<sequence length="78" mass="8909">MLIRHLQELVADGVIDRDDAEAVPPHVTYSVNEHGRTLMPVVQALWDWWQPPRTARPDQPGSKRTDPSDDLAEEQLLK</sequence>
<comment type="caution">
    <text evidence="6">The sequence shown here is derived from an EMBL/GenBank/DDBJ whole genome shotgun (WGS) entry which is preliminary data.</text>
</comment>
<evidence type="ECO:0000259" key="5">
    <source>
        <dbReference type="PROSITE" id="PS51118"/>
    </source>
</evidence>
<keyword evidence="7" id="KW-1185">Reference proteome</keyword>
<dbReference type="PANTHER" id="PTHR33204:SF29">
    <property type="entry name" value="TRANSCRIPTIONAL REGULATOR"/>
    <property type="match status" value="1"/>
</dbReference>
<proteinExistence type="predicted"/>
<dbReference type="EMBL" id="BAAARA010000008">
    <property type="protein sequence ID" value="GAA2349751.1"/>
    <property type="molecule type" value="Genomic_DNA"/>
</dbReference>
<evidence type="ECO:0000256" key="3">
    <source>
        <dbReference type="ARBA" id="ARBA00023163"/>
    </source>
</evidence>
<keyword evidence="1" id="KW-0805">Transcription regulation</keyword>